<reference evidence="6" key="2">
    <citation type="submission" date="2025-09" db="UniProtKB">
        <authorList>
            <consortium name="Ensembl"/>
        </authorList>
    </citation>
    <scope>IDENTIFICATION</scope>
</reference>
<dbReference type="PANTHER" id="PTHR21146">
    <property type="entry name" value="MEF2B PROTEIN"/>
    <property type="match status" value="1"/>
</dbReference>
<keyword evidence="7" id="KW-1185">Reference proteome</keyword>
<dbReference type="GO" id="GO:0099078">
    <property type="term" value="C:BORC complex"/>
    <property type="evidence" value="ECO:0007669"/>
    <property type="project" value="TreeGrafter"/>
</dbReference>
<keyword evidence="4" id="KW-0458">Lysosome</keyword>
<reference evidence="6" key="1">
    <citation type="submission" date="2025-08" db="UniProtKB">
        <authorList>
            <consortium name="Ensembl"/>
        </authorList>
    </citation>
    <scope>IDENTIFICATION</scope>
</reference>
<evidence type="ECO:0000256" key="4">
    <source>
        <dbReference type="ARBA" id="ARBA00023228"/>
    </source>
</evidence>
<feature type="region of interest" description="Disordered" evidence="5">
    <location>
        <begin position="88"/>
        <end position="139"/>
    </location>
</feature>
<evidence type="ECO:0000256" key="2">
    <source>
        <dbReference type="ARBA" id="ARBA00010463"/>
    </source>
</evidence>
<feature type="region of interest" description="Disordered" evidence="5">
    <location>
        <begin position="454"/>
        <end position="474"/>
    </location>
</feature>
<feature type="region of interest" description="Disordered" evidence="5">
    <location>
        <begin position="224"/>
        <end position="306"/>
    </location>
</feature>
<evidence type="ECO:0000256" key="5">
    <source>
        <dbReference type="SAM" id="MobiDB-lite"/>
    </source>
</evidence>
<dbReference type="Proteomes" id="UP000694396">
    <property type="component" value="Unplaced"/>
</dbReference>
<dbReference type="InterPro" id="IPR019320">
    <property type="entry name" value="BORCS8"/>
</dbReference>
<sequence>APPYSPHPVSGVPLLSPSLFLSSSLFFSSCFWGPPFPPHLCSWGSSHCSLFWGPRSLPIPIPGSPSPSPSLSLGSPVPVPVPGIPSAVPIPIPGPSHTPNLRSRSSSDLGPGTPGTPRCLLRSPSPPSQLTAPHPIPVSIPRSRPRSLFPISIPVPLPVPVPVPSPRSPSPFPFPIPFPSPFPCSFPVPVSPGLPGSPFPHGRFLRRARGGSSSAARPHPRLRAALGRHRGPAGLGDTSGTPWGHPGDTSGGHRGRQRPPHPRTPLRAQAGHGQTGSHRVSPRVTNREPPSVPTGDNGDLGGDTALWGPPVAALKQNADTAAAFPAGAVSSRGFPCGADSGAAPAEAEAAAGGMEEPEMQLKVKKVTDKFTESLYVLANEPSVALFRLQEHVRRSLPELAQHKSDMQSWEEQSQGAIYTVEYACSAIKSMTDSSVYFKSIDNLLKTSLALKEQLNSAQGRSSSTPQPKNPPGTS</sequence>
<comment type="similarity">
    <text evidence="2">Belongs to the BORCS8 family.</text>
</comment>
<evidence type="ECO:0008006" key="8">
    <source>
        <dbReference type="Google" id="ProtNLM"/>
    </source>
</evidence>
<dbReference type="PANTHER" id="PTHR21146:SF0">
    <property type="entry name" value="BLOC-1-RELATED COMPLEX SUBUNIT 8"/>
    <property type="match status" value="1"/>
</dbReference>
<organism evidence="6 7">
    <name type="scientific">Cyanoderma ruficeps</name>
    <name type="common">rufous-capped babbler</name>
    <dbReference type="NCBI Taxonomy" id="181631"/>
    <lineage>
        <taxon>Eukaryota</taxon>
        <taxon>Metazoa</taxon>
        <taxon>Chordata</taxon>
        <taxon>Craniata</taxon>
        <taxon>Vertebrata</taxon>
        <taxon>Euteleostomi</taxon>
        <taxon>Archelosauria</taxon>
        <taxon>Archosauria</taxon>
        <taxon>Dinosauria</taxon>
        <taxon>Saurischia</taxon>
        <taxon>Theropoda</taxon>
        <taxon>Coelurosauria</taxon>
        <taxon>Aves</taxon>
        <taxon>Neognathae</taxon>
        <taxon>Neoaves</taxon>
        <taxon>Telluraves</taxon>
        <taxon>Australaves</taxon>
        <taxon>Passeriformes</taxon>
        <taxon>Sylvioidea</taxon>
        <taxon>Timaliidae</taxon>
        <taxon>Cyanoderma</taxon>
    </lineage>
</organism>
<feature type="compositionally biased region" description="Polar residues" evidence="5">
    <location>
        <begin position="97"/>
        <end position="108"/>
    </location>
</feature>
<evidence type="ECO:0000313" key="6">
    <source>
        <dbReference type="Ensembl" id="ENSCRFP00000000942.1"/>
    </source>
</evidence>
<dbReference type="Ensembl" id="ENSCRFT00000000992.1">
    <property type="protein sequence ID" value="ENSCRFP00000000942.1"/>
    <property type="gene ID" value="ENSCRFG00000000812.1"/>
</dbReference>
<evidence type="ECO:0000256" key="3">
    <source>
        <dbReference type="ARBA" id="ARBA00023136"/>
    </source>
</evidence>
<keyword evidence="3" id="KW-0472">Membrane</keyword>
<proteinExistence type="inferred from homology"/>
<comment type="subcellular location">
    <subcellularLocation>
        <location evidence="1">Lysosome membrane</location>
    </subcellularLocation>
</comment>
<feature type="compositionally biased region" description="Polar residues" evidence="5">
    <location>
        <begin position="454"/>
        <end position="466"/>
    </location>
</feature>
<protein>
    <recommendedName>
        <fullName evidence="8">Protein MEF2BNB</fullName>
    </recommendedName>
</protein>
<evidence type="ECO:0000313" key="7">
    <source>
        <dbReference type="Proteomes" id="UP000694396"/>
    </source>
</evidence>
<name>A0A8C3QF56_9PASS</name>
<dbReference type="GO" id="GO:0005765">
    <property type="term" value="C:lysosomal membrane"/>
    <property type="evidence" value="ECO:0007669"/>
    <property type="project" value="UniProtKB-SubCell"/>
</dbReference>
<dbReference type="AlphaFoldDB" id="A0A8C3QF56"/>
<evidence type="ECO:0000256" key="1">
    <source>
        <dbReference type="ARBA" id="ARBA00004656"/>
    </source>
</evidence>
<dbReference type="Pfam" id="PF10167">
    <property type="entry name" value="BORCS8"/>
    <property type="match status" value="1"/>
</dbReference>
<accession>A0A8C3QF56</accession>